<organism evidence="1 2">
    <name type="scientific">Sulfuricurvum kujiense</name>
    <dbReference type="NCBI Taxonomy" id="148813"/>
    <lineage>
        <taxon>Bacteria</taxon>
        <taxon>Pseudomonadati</taxon>
        <taxon>Campylobacterota</taxon>
        <taxon>Epsilonproteobacteria</taxon>
        <taxon>Campylobacterales</taxon>
        <taxon>Sulfurimonadaceae</taxon>
        <taxon>Sulfuricurvum</taxon>
    </lineage>
</organism>
<reference evidence="1 2" key="1">
    <citation type="journal article" date="2017" name="Front. Microbiol.">
        <title>Comparative Genomic Analysis of the Class Epsilonproteobacteria and Proposed Reclassification to Epsilonbacteraeota (phyl. nov.).</title>
        <authorList>
            <person name="Waite D.W."/>
            <person name="Vanwonterghem I."/>
            <person name="Rinke C."/>
            <person name="Parks D.H."/>
            <person name="Zhang Y."/>
            <person name="Takai K."/>
            <person name="Sievert S.M."/>
            <person name="Simon J."/>
            <person name="Campbell B.J."/>
            <person name="Hanson T.E."/>
            <person name="Woyke T."/>
            <person name="Klotz M.G."/>
            <person name="Hugenholtz P."/>
        </authorList>
    </citation>
    <scope>NUCLEOTIDE SEQUENCE [LARGE SCALE GENOMIC DNA]</scope>
    <source>
        <strain evidence="1">UBA12443</strain>
    </source>
</reference>
<evidence type="ECO:0008006" key="3">
    <source>
        <dbReference type="Google" id="ProtNLM"/>
    </source>
</evidence>
<evidence type="ECO:0000313" key="2">
    <source>
        <dbReference type="Proteomes" id="UP000228859"/>
    </source>
</evidence>
<sequence>MEFDGDVLTIGLNMSMEEIREFEQFVRPRLEYLETIEVEEGSLLQCSALMALLVSLKRTRSVLKIPFLERGMTASSTYGTLHWMYHD</sequence>
<dbReference type="Proteomes" id="UP000228859">
    <property type="component" value="Unassembled WGS sequence"/>
</dbReference>
<dbReference type="AlphaFoldDB" id="A0A2D3WGU1"/>
<dbReference type="RefSeq" id="WP_294895981.1">
    <property type="nucleotide sequence ID" value="NZ_DLUI01000121.1"/>
</dbReference>
<dbReference type="EMBL" id="DLUI01000121">
    <property type="protein sequence ID" value="DAB37947.1"/>
    <property type="molecule type" value="Genomic_DNA"/>
</dbReference>
<comment type="caution">
    <text evidence="1">The sequence shown here is derived from an EMBL/GenBank/DDBJ whole genome shotgun (WGS) entry which is preliminary data.</text>
</comment>
<accession>A0A2D3WGU1</accession>
<proteinExistence type="predicted"/>
<name>A0A2D3WGU1_9BACT</name>
<gene>
    <name evidence="1" type="ORF">CFH83_08505</name>
</gene>
<evidence type="ECO:0000313" key="1">
    <source>
        <dbReference type="EMBL" id="DAB37947.1"/>
    </source>
</evidence>
<protein>
    <recommendedName>
        <fullName evidence="3">STAS domain-containing protein</fullName>
    </recommendedName>
</protein>